<name>A0A7G5XDC2_9BACT</name>
<evidence type="ECO:0000313" key="4">
    <source>
        <dbReference type="EMBL" id="QNA43475.1"/>
    </source>
</evidence>
<dbReference type="InterPro" id="IPR052046">
    <property type="entry name" value="GH57_Enzymes"/>
</dbReference>
<dbReference type="AlphaFoldDB" id="A0A7G5XDC2"/>
<dbReference type="PANTHER" id="PTHR36306">
    <property type="entry name" value="ALPHA-AMYLASE-RELATED-RELATED"/>
    <property type="match status" value="1"/>
</dbReference>
<dbReference type="GO" id="GO:0005975">
    <property type="term" value="P:carbohydrate metabolic process"/>
    <property type="evidence" value="ECO:0007669"/>
    <property type="project" value="InterPro"/>
</dbReference>
<evidence type="ECO:0000259" key="3">
    <source>
        <dbReference type="Pfam" id="PF03065"/>
    </source>
</evidence>
<dbReference type="InterPro" id="IPR004300">
    <property type="entry name" value="Glyco_hydro_57_N"/>
</dbReference>
<gene>
    <name evidence="4" type="ORF">H4075_15490</name>
</gene>
<dbReference type="Proteomes" id="UP000515344">
    <property type="component" value="Chromosome"/>
</dbReference>
<dbReference type="CDD" id="cd10795">
    <property type="entry name" value="GH57N_MJA1_like"/>
    <property type="match status" value="1"/>
</dbReference>
<dbReference type="RefSeq" id="WP_182801740.1">
    <property type="nucleotide sequence ID" value="NZ_CP060007.1"/>
</dbReference>
<dbReference type="Pfam" id="PF03065">
    <property type="entry name" value="Glyco_hydro_57"/>
    <property type="match status" value="1"/>
</dbReference>
<protein>
    <submittedName>
        <fullName evidence="4">Alpha-amylase</fullName>
    </submittedName>
</protein>
<dbReference type="SUPFAM" id="SSF88713">
    <property type="entry name" value="Glycoside hydrolase/deacetylase"/>
    <property type="match status" value="1"/>
</dbReference>
<keyword evidence="2" id="KW-0119">Carbohydrate metabolism</keyword>
<sequence>MPFVSFIFRVHQPYALANYTSRDVGLLHNYFDEEATVAQLNRIAEDCLMPANRLLLKLIKEYGGNFKAAFSISGIMFELLELYRPDVLEQFKRLVKTGCVEILGESCNNSASWLYSRTEFKRQVEKHKAIVEELLNVTPTVFRNTELIHDNNLATFIHSLGFEGMFCESVDQLLHQRSRNKTYTSPGNKIPLLLRNFRMSDDIAFRFADEEWPECPLTAEKFASWIHAHPADTECINLMLDYQTFGIYKTKETGIFDFLEALPGHILQNPDWLFATPTAILPTYPSNDVYDVSETISWATNGGNSSSRCENAMQNKMLHKIFSLETAINKSNNPELRKTWKLLQASDYFSYMSPEKYTIPDPLNPYNSAEEAYQNYLNIVTDFELQLIKQGLADYKEYKQPLHYSTLY</sequence>
<proteinExistence type="inferred from homology"/>
<dbReference type="Gene3D" id="3.20.110.20">
    <property type="match status" value="1"/>
</dbReference>
<feature type="domain" description="Glycoside hydrolase family 57 N-terminal" evidence="3">
    <location>
        <begin position="5"/>
        <end position="290"/>
    </location>
</feature>
<organism evidence="4 5">
    <name type="scientific">Lacibacter sediminis</name>
    <dbReference type="NCBI Taxonomy" id="2760713"/>
    <lineage>
        <taxon>Bacteria</taxon>
        <taxon>Pseudomonadati</taxon>
        <taxon>Bacteroidota</taxon>
        <taxon>Chitinophagia</taxon>
        <taxon>Chitinophagales</taxon>
        <taxon>Chitinophagaceae</taxon>
        <taxon>Lacibacter</taxon>
    </lineage>
</organism>
<dbReference type="GO" id="GO:0003824">
    <property type="term" value="F:catalytic activity"/>
    <property type="evidence" value="ECO:0007669"/>
    <property type="project" value="InterPro"/>
</dbReference>
<keyword evidence="5" id="KW-1185">Reference proteome</keyword>
<reference evidence="5" key="1">
    <citation type="submission" date="2020-08" db="EMBL/GenBank/DDBJ databases">
        <title>Lacibacter sp. S13-6-6 genome sequencing.</title>
        <authorList>
            <person name="Jin L."/>
        </authorList>
    </citation>
    <scope>NUCLEOTIDE SEQUENCE [LARGE SCALE GENOMIC DNA]</scope>
    <source>
        <strain evidence="5">S13-6-6</strain>
    </source>
</reference>
<evidence type="ECO:0000313" key="5">
    <source>
        <dbReference type="Proteomes" id="UP000515344"/>
    </source>
</evidence>
<evidence type="ECO:0000256" key="2">
    <source>
        <dbReference type="ARBA" id="ARBA00023277"/>
    </source>
</evidence>
<comment type="similarity">
    <text evidence="1">Belongs to the glycosyl hydrolase 57 family.</text>
</comment>
<dbReference type="PANTHER" id="PTHR36306:SF1">
    <property type="entry name" value="ALPHA-AMYLASE-RELATED"/>
    <property type="match status" value="1"/>
</dbReference>
<dbReference type="KEGG" id="lacs:H4075_15490"/>
<accession>A0A7G5XDC2</accession>
<dbReference type="EMBL" id="CP060007">
    <property type="protein sequence ID" value="QNA43475.1"/>
    <property type="molecule type" value="Genomic_DNA"/>
</dbReference>
<evidence type="ECO:0000256" key="1">
    <source>
        <dbReference type="ARBA" id="ARBA00006821"/>
    </source>
</evidence>
<dbReference type="InterPro" id="IPR011330">
    <property type="entry name" value="Glyco_hydro/deAcase_b/a-brl"/>
</dbReference>